<sequence>MKKLLEAITGDDNVTIEPAYLWWALAILVGIGLEIYSVVTGKPFDLQSYGVGVGALLVGGGFGKKVGG</sequence>
<organism evidence="2 3">
    <name type="scientific">Paludibacterium denitrificans</name>
    <dbReference type="NCBI Taxonomy" id="2675226"/>
    <lineage>
        <taxon>Bacteria</taxon>
        <taxon>Pseudomonadati</taxon>
        <taxon>Pseudomonadota</taxon>
        <taxon>Betaproteobacteria</taxon>
        <taxon>Neisseriales</taxon>
        <taxon>Chromobacteriaceae</taxon>
        <taxon>Paludibacterium</taxon>
    </lineage>
</organism>
<accession>A0A844GBZ0</accession>
<keyword evidence="1" id="KW-1133">Transmembrane helix</keyword>
<evidence type="ECO:0000256" key="1">
    <source>
        <dbReference type="SAM" id="Phobius"/>
    </source>
</evidence>
<protein>
    <submittedName>
        <fullName evidence="2">Uncharacterized protein</fullName>
    </submittedName>
</protein>
<feature type="transmembrane region" description="Helical" evidence="1">
    <location>
        <begin position="20"/>
        <end position="39"/>
    </location>
</feature>
<evidence type="ECO:0000313" key="2">
    <source>
        <dbReference type="EMBL" id="MTD34046.1"/>
    </source>
</evidence>
<dbReference type="EMBL" id="WLYX01000001">
    <property type="protein sequence ID" value="MTD34046.1"/>
    <property type="molecule type" value="Genomic_DNA"/>
</dbReference>
<keyword evidence="1" id="KW-0472">Membrane</keyword>
<evidence type="ECO:0000313" key="3">
    <source>
        <dbReference type="Proteomes" id="UP000446658"/>
    </source>
</evidence>
<proteinExistence type="predicted"/>
<comment type="caution">
    <text evidence="2">The sequence shown here is derived from an EMBL/GenBank/DDBJ whole genome shotgun (WGS) entry which is preliminary data.</text>
</comment>
<dbReference type="AlphaFoldDB" id="A0A844GBZ0"/>
<keyword evidence="3" id="KW-1185">Reference proteome</keyword>
<reference evidence="2 3" key="1">
    <citation type="submission" date="2019-11" db="EMBL/GenBank/DDBJ databases">
        <title>Draft genome sequence of Paludibacterium sp. dN18-1.</title>
        <authorList>
            <person name="Im W.-T."/>
        </authorList>
    </citation>
    <scope>NUCLEOTIDE SEQUENCE [LARGE SCALE GENOMIC DNA]</scope>
    <source>
        <strain evidence="3">dN 18-1</strain>
    </source>
</reference>
<dbReference type="RefSeq" id="WP_230371234.1">
    <property type="nucleotide sequence ID" value="NZ_WLYX01000001.1"/>
</dbReference>
<name>A0A844GBZ0_9NEIS</name>
<gene>
    <name evidence="2" type="ORF">GKE73_16565</name>
</gene>
<keyword evidence="1" id="KW-0812">Transmembrane</keyword>
<dbReference type="Proteomes" id="UP000446658">
    <property type="component" value="Unassembled WGS sequence"/>
</dbReference>